<evidence type="ECO:0000313" key="3">
    <source>
        <dbReference type="Proteomes" id="UP001221142"/>
    </source>
</evidence>
<reference evidence="1" key="1">
    <citation type="submission" date="2023-03" db="EMBL/GenBank/DDBJ databases">
        <title>Massive genome expansion in bonnet fungi (Mycena s.s.) driven by repeated elements and novel gene families across ecological guilds.</title>
        <authorList>
            <consortium name="Lawrence Berkeley National Laboratory"/>
            <person name="Harder C.B."/>
            <person name="Miyauchi S."/>
            <person name="Viragh M."/>
            <person name="Kuo A."/>
            <person name="Thoen E."/>
            <person name="Andreopoulos B."/>
            <person name="Lu D."/>
            <person name="Skrede I."/>
            <person name="Drula E."/>
            <person name="Henrissat B."/>
            <person name="Morin E."/>
            <person name="Kohler A."/>
            <person name="Barry K."/>
            <person name="LaButti K."/>
            <person name="Morin E."/>
            <person name="Salamov A."/>
            <person name="Lipzen A."/>
            <person name="Mereny Z."/>
            <person name="Hegedus B."/>
            <person name="Baldrian P."/>
            <person name="Stursova M."/>
            <person name="Weitz H."/>
            <person name="Taylor A."/>
            <person name="Grigoriev I.V."/>
            <person name="Nagy L.G."/>
            <person name="Martin F."/>
            <person name="Kauserud H."/>
        </authorList>
    </citation>
    <scope>NUCLEOTIDE SEQUENCE</scope>
    <source>
        <strain evidence="1">9284</strain>
    </source>
</reference>
<dbReference type="EMBL" id="JARKIF010000016">
    <property type="protein sequence ID" value="KAJ7621497.1"/>
    <property type="molecule type" value="Genomic_DNA"/>
</dbReference>
<evidence type="ECO:0000313" key="1">
    <source>
        <dbReference type="EMBL" id="KAJ7607237.1"/>
    </source>
</evidence>
<accession>A0AAD7B1M0</accession>
<name>A0AAD7B1M0_9AGAR</name>
<evidence type="ECO:0000313" key="2">
    <source>
        <dbReference type="EMBL" id="KAJ7621497.1"/>
    </source>
</evidence>
<dbReference type="Proteomes" id="UP001221142">
    <property type="component" value="Unassembled WGS sequence"/>
</dbReference>
<dbReference type="AlphaFoldDB" id="A0AAD7B1M0"/>
<dbReference type="EMBL" id="JARKIF010000051">
    <property type="protein sequence ID" value="KAJ7607237.1"/>
    <property type="molecule type" value="Genomic_DNA"/>
</dbReference>
<comment type="caution">
    <text evidence="1">The sequence shown here is derived from an EMBL/GenBank/DDBJ whole genome shotgun (WGS) entry which is preliminary data.</text>
</comment>
<keyword evidence="3" id="KW-1185">Reference proteome</keyword>
<protein>
    <submittedName>
        <fullName evidence="1">Uncharacterized protein</fullName>
    </submittedName>
</protein>
<sequence length="286" mass="32533">MDPYFPPELEREIFETSAVLYPETIPSLLLVAHRVLTWIEPFLYRVISVIGHEEPAFLPALRTKPAGFLRKAVRHVFADMRVSTHMSDLGQVLDIALDVESLTVFPATSEYLLERLKPLHLKRLAILLEPVFHSDDLTVTAVEFTLPMFASITHLDLFDGISDSAYFEHWTELAALPALTHLALSTLCDVLRGAKHVLGNSKTIKILVSMDPSDPEDDAPVIPERVVNDDRFVFMALSTAQYQEDWHVGARGGVDFWARAERFVEKKRRKEIEPRSRHWILPEDGI</sequence>
<proteinExistence type="predicted"/>
<organism evidence="1 3">
    <name type="scientific">Roridomyces roridus</name>
    <dbReference type="NCBI Taxonomy" id="1738132"/>
    <lineage>
        <taxon>Eukaryota</taxon>
        <taxon>Fungi</taxon>
        <taxon>Dikarya</taxon>
        <taxon>Basidiomycota</taxon>
        <taxon>Agaricomycotina</taxon>
        <taxon>Agaricomycetes</taxon>
        <taxon>Agaricomycetidae</taxon>
        <taxon>Agaricales</taxon>
        <taxon>Marasmiineae</taxon>
        <taxon>Mycenaceae</taxon>
        <taxon>Roridomyces</taxon>
    </lineage>
</organism>
<gene>
    <name evidence="2" type="ORF">FB45DRAFT_929345</name>
    <name evidence="1" type="ORF">FB45DRAFT_948534</name>
</gene>